<evidence type="ECO:0000313" key="1">
    <source>
        <dbReference type="EMBL" id="BCS97392.1"/>
    </source>
</evidence>
<proteinExistence type="predicted"/>
<gene>
    <name evidence="1" type="ORF">DSLASN_30240</name>
</gene>
<accession>A0ABM7PJY8</accession>
<organism evidence="1 2">
    <name type="scientific">Desulfoluna limicola</name>
    <dbReference type="NCBI Taxonomy" id="2810562"/>
    <lineage>
        <taxon>Bacteria</taxon>
        <taxon>Pseudomonadati</taxon>
        <taxon>Thermodesulfobacteriota</taxon>
        <taxon>Desulfobacteria</taxon>
        <taxon>Desulfobacterales</taxon>
        <taxon>Desulfolunaceae</taxon>
        <taxon>Desulfoluna</taxon>
    </lineage>
</organism>
<keyword evidence="2" id="KW-1185">Reference proteome</keyword>
<dbReference type="EMBL" id="AP024488">
    <property type="protein sequence ID" value="BCS97392.1"/>
    <property type="molecule type" value="Genomic_DNA"/>
</dbReference>
<evidence type="ECO:0000313" key="2">
    <source>
        <dbReference type="Proteomes" id="UP001320148"/>
    </source>
</evidence>
<reference evidence="1 2" key="1">
    <citation type="submission" date="2021-02" db="EMBL/GenBank/DDBJ databases">
        <title>Complete genome of Desulfoluna sp. strain ASN36.</title>
        <authorList>
            <person name="Takahashi A."/>
            <person name="Kojima H."/>
            <person name="Fukui M."/>
        </authorList>
    </citation>
    <scope>NUCLEOTIDE SEQUENCE [LARGE SCALE GENOMIC DNA]</scope>
    <source>
        <strain evidence="1 2">ASN36</strain>
    </source>
</reference>
<dbReference type="Proteomes" id="UP001320148">
    <property type="component" value="Chromosome"/>
</dbReference>
<name>A0ABM7PJY8_9BACT</name>
<protein>
    <recommendedName>
        <fullName evidence="3">DUF1641 domain-containing protein</fullName>
    </recommendedName>
</protein>
<evidence type="ECO:0008006" key="3">
    <source>
        <dbReference type="Google" id="ProtNLM"/>
    </source>
</evidence>
<dbReference type="RefSeq" id="WP_236888819.1">
    <property type="nucleotide sequence ID" value="NZ_AP024488.1"/>
</dbReference>
<sequence length="225" mass="25437">MNHEMQETLSKLIGGKAENLVQHAGAFVDFWSSLEKEDQQRALKDLMTRYRLPEFRVEEPIDGGDLSKERLKELTDKVGMMIDATLNYIISNRMAPDKAAGEVQRLLEGREDKDEQIFCLAGIMSSNVVPYAVVPEFKTQMSNEMYQEMLKELSEGVSKVRIASGVSKNAAEMADLVLSVLDEEMEWERKVALLAYFIVLRERTVMAGRATRGELRNKGGEENPS</sequence>